<evidence type="ECO:0000256" key="3">
    <source>
        <dbReference type="SAM" id="SignalP"/>
    </source>
</evidence>
<organism evidence="5 6">
    <name type="scientific">Saguinus oedipus</name>
    <name type="common">Cotton-top tamarin</name>
    <name type="synonym">Oedipomidas oedipus</name>
    <dbReference type="NCBI Taxonomy" id="9490"/>
    <lineage>
        <taxon>Eukaryota</taxon>
        <taxon>Metazoa</taxon>
        <taxon>Chordata</taxon>
        <taxon>Craniata</taxon>
        <taxon>Vertebrata</taxon>
        <taxon>Euteleostomi</taxon>
        <taxon>Mammalia</taxon>
        <taxon>Eutheria</taxon>
        <taxon>Euarchontoglires</taxon>
        <taxon>Primates</taxon>
        <taxon>Haplorrhini</taxon>
        <taxon>Platyrrhini</taxon>
        <taxon>Cebidae</taxon>
        <taxon>Callitrichinae</taxon>
        <taxon>Saguinus</taxon>
    </lineage>
</organism>
<dbReference type="Gene3D" id="2.60.120.200">
    <property type="match status" value="1"/>
</dbReference>
<feature type="signal peptide" evidence="3">
    <location>
        <begin position="1"/>
        <end position="18"/>
    </location>
</feature>
<keyword evidence="6" id="KW-1185">Reference proteome</keyword>
<name>A0ABQ9VZM3_SAGOE</name>
<dbReference type="EMBL" id="JASSZA010000004">
    <property type="protein sequence ID" value="KAK2114822.1"/>
    <property type="molecule type" value="Genomic_DNA"/>
</dbReference>
<keyword evidence="2" id="KW-0677">Repeat</keyword>
<keyword evidence="1 3" id="KW-0732">Signal</keyword>
<dbReference type="SUPFAM" id="SSF49899">
    <property type="entry name" value="Concanavalin A-like lectins/glucanases"/>
    <property type="match status" value="1"/>
</dbReference>
<evidence type="ECO:0000313" key="6">
    <source>
        <dbReference type="Proteomes" id="UP001266305"/>
    </source>
</evidence>
<sequence length="228" mass="25858">MVWGLVLLALWVWPSTQAGHQDKEMTFDLFSISNINRKTIGAKQFRGPEPGVPAYRFVRFDYIPPVSAEDLGRITKLMRQKDGFFLTAQLKQDGKSRGTLLALEGPGLSQRQFEIVSNGPADTLDLTYWVDGTRHVVSLEDVGLADSQWKNVTVQVAGETYSLHVGCDLIDSFTLDEPFYEHLQAEKSRMYVAKGAARDSHFRVRPVGRQPLGGRRELCWELTRERSW</sequence>
<dbReference type="PANTHER" id="PTHR10199">
    <property type="entry name" value="THROMBOSPONDIN"/>
    <property type="match status" value="1"/>
</dbReference>
<evidence type="ECO:0000313" key="5">
    <source>
        <dbReference type="EMBL" id="KAK2114822.1"/>
    </source>
</evidence>
<dbReference type="InterPro" id="IPR013320">
    <property type="entry name" value="ConA-like_dom_sf"/>
</dbReference>
<evidence type="ECO:0000259" key="4">
    <source>
        <dbReference type="SMART" id="SM00210"/>
    </source>
</evidence>
<dbReference type="SMART" id="SM00210">
    <property type="entry name" value="TSPN"/>
    <property type="match status" value="1"/>
</dbReference>
<protein>
    <submittedName>
        <fullName evidence="5">Thrombospondin-2</fullName>
    </submittedName>
</protein>
<feature type="chain" id="PRO_5046893082" evidence="3">
    <location>
        <begin position="19"/>
        <end position="228"/>
    </location>
</feature>
<evidence type="ECO:0000256" key="2">
    <source>
        <dbReference type="ARBA" id="ARBA00022737"/>
    </source>
</evidence>
<comment type="caution">
    <text evidence="5">The sequence shown here is derived from an EMBL/GenBank/DDBJ whole genome shotgun (WGS) entry which is preliminary data.</text>
</comment>
<dbReference type="PANTHER" id="PTHR10199:SF10">
    <property type="entry name" value="THROMBOSPONDIN-2"/>
    <property type="match status" value="1"/>
</dbReference>
<reference evidence="5 6" key="1">
    <citation type="submission" date="2023-05" db="EMBL/GenBank/DDBJ databases">
        <title>B98-5 Cell Line De Novo Hybrid Assembly: An Optical Mapping Approach.</title>
        <authorList>
            <person name="Kananen K."/>
            <person name="Auerbach J.A."/>
            <person name="Kautto E."/>
            <person name="Blachly J.S."/>
        </authorList>
    </citation>
    <scope>NUCLEOTIDE SEQUENCE [LARGE SCALE GENOMIC DNA]</scope>
    <source>
        <strain evidence="5">B95-8</strain>
        <tissue evidence="5">Cell line</tissue>
    </source>
</reference>
<gene>
    <name evidence="5" type="primary">THBS2_2</name>
    <name evidence="5" type="ORF">P7K49_009088</name>
</gene>
<accession>A0ABQ9VZM3</accession>
<dbReference type="InterPro" id="IPR048287">
    <property type="entry name" value="TSPN-like_N"/>
</dbReference>
<proteinExistence type="predicted"/>
<feature type="domain" description="Thrombospondin-like N-terminal" evidence="4">
    <location>
        <begin position="20"/>
        <end position="206"/>
    </location>
</feature>
<dbReference type="Proteomes" id="UP001266305">
    <property type="component" value="Unassembled WGS sequence"/>
</dbReference>
<evidence type="ECO:0000256" key="1">
    <source>
        <dbReference type="ARBA" id="ARBA00022729"/>
    </source>
</evidence>